<dbReference type="PROSITE" id="PS51257">
    <property type="entry name" value="PROKAR_LIPOPROTEIN"/>
    <property type="match status" value="1"/>
</dbReference>
<organism evidence="2 3">
    <name type="scientific">Nocardia asteroides NBRC 15531</name>
    <dbReference type="NCBI Taxonomy" id="1110697"/>
    <lineage>
        <taxon>Bacteria</taxon>
        <taxon>Bacillati</taxon>
        <taxon>Actinomycetota</taxon>
        <taxon>Actinomycetes</taxon>
        <taxon>Mycobacteriales</taxon>
        <taxon>Nocardiaceae</taxon>
        <taxon>Nocardia</taxon>
    </lineage>
</organism>
<keyword evidence="3" id="KW-1185">Reference proteome</keyword>
<proteinExistence type="predicted"/>
<feature type="compositionally biased region" description="Low complexity" evidence="1">
    <location>
        <begin position="231"/>
        <end position="270"/>
    </location>
</feature>
<feature type="region of interest" description="Disordered" evidence="1">
    <location>
        <begin position="226"/>
        <end position="270"/>
    </location>
</feature>
<name>U5EJZ5_NOCAS</name>
<evidence type="ECO:0000313" key="3">
    <source>
        <dbReference type="Proteomes" id="UP000017048"/>
    </source>
</evidence>
<accession>U5EJZ5</accession>
<protein>
    <recommendedName>
        <fullName evidence="4">Lipoprotein</fullName>
    </recommendedName>
</protein>
<dbReference type="EMBL" id="AB685274">
    <property type="protein sequence ID" value="BAO98892.1"/>
    <property type="molecule type" value="Genomic_DNA"/>
</dbReference>
<dbReference type="Proteomes" id="UP000017048">
    <property type="component" value="Unassembled WGS sequence"/>
</dbReference>
<dbReference type="eggNOG" id="ENOG50340JB">
    <property type="taxonomic scope" value="Bacteria"/>
</dbReference>
<dbReference type="EMBL" id="BAFO02000033">
    <property type="protein sequence ID" value="GAD86706.1"/>
    <property type="molecule type" value="Genomic_DNA"/>
</dbReference>
<dbReference type="AlphaFoldDB" id="U5EJZ5"/>
<evidence type="ECO:0000313" key="2">
    <source>
        <dbReference type="EMBL" id="GAD86706.1"/>
    </source>
</evidence>
<gene>
    <name evidence="2" type="ORF">NCAST_33_00820</name>
</gene>
<reference evidence="2 3" key="1">
    <citation type="journal article" date="2014" name="BMC Genomics">
        <title>Genome based analysis of type-I polyketide synthase and nonribosomal peptide synthetase gene clusters in seven strains of five representative Nocardia species.</title>
        <authorList>
            <person name="Komaki H."/>
            <person name="Ichikawa N."/>
            <person name="Hosoyama A."/>
            <person name="Takahashi-Nakaguchi A."/>
            <person name="Matsuzawa T."/>
            <person name="Suzuki K."/>
            <person name="Fujita N."/>
            <person name="Gonoi T."/>
        </authorList>
    </citation>
    <scope>NUCLEOTIDE SEQUENCE [LARGE SCALE GENOMIC DNA]</scope>
    <source>
        <strain evidence="2 3">NBRC 15531</strain>
    </source>
</reference>
<sequence length="270" mass="27646">MPWCVFRAHSDAVQKLFAVILAVVVGFGAAACLDDKPAGEKSTAEIAQEIACELVVPIIDAVVVKMRAGVTVTATLIAAATGLALSKACTLLLDRIGAAPDEEHEVTLDNGKGSETTKISGNTFTSVTESWCKRTGGCTGYDRCPTDYLCLFTGSEGTGKMSLFKIGSPDLAGQHIDAATVSVYNRSGKTATLFAARGHSGDTHTVATSAKGDLPAAWQSRARSLTVGPIPTATPTTPTGPSTPKSSAPSSSTTTSSTTTTPTSSSSSVN</sequence>
<evidence type="ECO:0008006" key="4">
    <source>
        <dbReference type="Google" id="ProtNLM"/>
    </source>
</evidence>
<dbReference type="Pfam" id="PF03995">
    <property type="entry name" value="Inhibitor_I36"/>
    <property type="match status" value="1"/>
</dbReference>
<evidence type="ECO:0000256" key="1">
    <source>
        <dbReference type="SAM" id="MobiDB-lite"/>
    </source>
</evidence>
<dbReference type="STRING" id="1824.SAMN05444423_1011670"/>